<evidence type="ECO:0000256" key="1">
    <source>
        <dbReference type="ARBA" id="ARBA00006538"/>
    </source>
</evidence>
<accession>A0A6N4WEJ8</accession>
<gene>
    <name evidence="3" type="primary">tesB_3</name>
    <name evidence="3" type="ORF">MANY_39540</name>
</gene>
<dbReference type="GO" id="GO:0047617">
    <property type="term" value="F:fatty acyl-CoA hydrolase activity"/>
    <property type="evidence" value="ECO:0007669"/>
    <property type="project" value="InterPro"/>
</dbReference>
<dbReference type="GO" id="GO:0006637">
    <property type="term" value="P:acyl-CoA metabolic process"/>
    <property type="evidence" value="ECO:0007669"/>
    <property type="project" value="InterPro"/>
</dbReference>
<evidence type="ECO:0000313" key="3">
    <source>
        <dbReference type="EMBL" id="BBZ78617.1"/>
    </source>
</evidence>
<evidence type="ECO:0000259" key="2">
    <source>
        <dbReference type="Pfam" id="PF20789"/>
    </source>
</evidence>
<dbReference type="Pfam" id="PF20789">
    <property type="entry name" value="4HBT_3C"/>
    <property type="match status" value="1"/>
</dbReference>
<dbReference type="Gene3D" id="2.40.160.210">
    <property type="entry name" value="Acyl-CoA thioesterase, double hotdog domain"/>
    <property type="match status" value="1"/>
</dbReference>
<organism evidence="3 4">
    <name type="scientific">Mycolicibacterium anyangense</name>
    <dbReference type="NCBI Taxonomy" id="1431246"/>
    <lineage>
        <taxon>Bacteria</taxon>
        <taxon>Bacillati</taxon>
        <taxon>Actinomycetota</taxon>
        <taxon>Actinomycetes</taxon>
        <taxon>Mycobacteriales</taxon>
        <taxon>Mycobacteriaceae</taxon>
        <taxon>Mycolicibacterium</taxon>
    </lineage>
</organism>
<dbReference type="InterPro" id="IPR029069">
    <property type="entry name" value="HotDog_dom_sf"/>
</dbReference>
<dbReference type="GO" id="GO:0009062">
    <property type="term" value="P:fatty acid catabolic process"/>
    <property type="evidence" value="ECO:0007669"/>
    <property type="project" value="TreeGrafter"/>
</dbReference>
<proteinExistence type="inferred from homology"/>
<dbReference type="KEGG" id="many:MANY_39540"/>
<dbReference type="AlphaFoldDB" id="A0A6N4WEJ8"/>
<dbReference type="RefSeq" id="WP_163805738.1">
    <property type="nucleotide sequence ID" value="NZ_AP022620.1"/>
</dbReference>
<dbReference type="PANTHER" id="PTHR11066">
    <property type="entry name" value="ACYL-COA THIOESTERASE"/>
    <property type="match status" value="1"/>
</dbReference>
<name>A0A6N4WEJ8_9MYCO</name>
<dbReference type="SUPFAM" id="SSF54637">
    <property type="entry name" value="Thioesterase/thiol ester dehydrase-isomerase"/>
    <property type="match status" value="1"/>
</dbReference>
<keyword evidence="4" id="KW-1185">Reference proteome</keyword>
<dbReference type="InterPro" id="IPR003703">
    <property type="entry name" value="Acyl_CoA_thio"/>
</dbReference>
<dbReference type="EMBL" id="AP022620">
    <property type="protein sequence ID" value="BBZ78617.1"/>
    <property type="molecule type" value="Genomic_DNA"/>
</dbReference>
<sequence length="306" mass="33227">MSLRSSEARADPGTYSLLPQTTAQRARFALDPLLADLVAAENGRTPEHSAVNADPTRVFCAGIIAARAVIDAGRDVGFNRWIHTVSVNFQDPALRSGEVSTDIGNREERESSSWRSLAIRQGSRQLASATAAFEDPPTGRHHPHLYGIGDAPDPHTLAVHADAVGSTTLPVDVRPIDWVPLPERASGLGAPVRSWFRFVDELPDDLLLHSAALALCVDPLITRNLLAINAYTVGEGSPLLQGWRPLTYAMWIHRCFRADDWILATETSASVFGNRAFFSLSLQSSQGRHVASAVQELQLVRSEPGS</sequence>
<dbReference type="InterPro" id="IPR049450">
    <property type="entry name" value="ACOT8-like_C"/>
</dbReference>
<dbReference type="InterPro" id="IPR042171">
    <property type="entry name" value="Acyl-CoA_hotdog"/>
</dbReference>
<feature type="domain" description="Acyl-CoA thioesterase-like C-terminal" evidence="2">
    <location>
        <begin position="173"/>
        <end position="297"/>
    </location>
</feature>
<dbReference type="Proteomes" id="UP000467249">
    <property type="component" value="Chromosome"/>
</dbReference>
<protein>
    <submittedName>
        <fullName evidence="3">Acyl-CoA thioesterase II</fullName>
    </submittedName>
</protein>
<evidence type="ECO:0000313" key="4">
    <source>
        <dbReference type="Proteomes" id="UP000467249"/>
    </source>
</evidence>
<reference evidence="3 4" key="1">
    <citation type="journal article" date="2019" name="Emerg. Microbes Infect.">
        <title>Comprehensive subspecies identification of 175 nontuberculous mycobacteria species based on 7547 genomic profiles.</title>
        <authorList>
            <person name="Matsumoto Y."/>
            <person name="Kinjo T."/>
            <person name="Motooka D."/>
            <person name="Nabeya D."/>
            <person name="Jung N."/>
            <person name="Uechi K."/>
            <person name="Horii T."/>
            <person name="Iida T."/>
            <person name="Fujita J."/>
            <person name="Nakamura S."/>
        </authorList>
    </citation>
    <scope>NUCLEOTIDE SEQUENCE [LARGE SCALE GENOMIC DNA]</scope>
    <source>
        <strain evidence="3 4">JCM 30275</strain>
    </source>
</reference>
<dbReference type="PANTHER" id="PTHR11066:SF34">
    <property type="entry name" value="ACYL-COENZYME A THIOESTERASE 8"/>
    <property type="match status" value="1"/>
</dbReference>
<comment type="similarity">
    <text evidence="1">Belongs to the C/M/P thioester hydrolase family.</text>
</comment>